<keyword evidence="2" id="KW-0560">Oxidoreductase</keyword>
<proteinExistence type="predicted"/>
<organism evidence="7 8">
    <name type="scientific">Rhizobium alvei</name>
    <dbReference type="NCBI Taxonomy" id="1132659"/>
    <lineage>
        <taxon>Bacteria</taxon>
        <taxon>Pseudomonadati</taxon>
        <taxon>Pseudomonadota</taxon>
        <taxon>Alphaproteobacteria</taxon>
        <taxon>Hyphomicrobiales</taxon>
        <taxon>Rhizobiaceae</taxon>
        <taxon>Rhizobium/Agrobacterium group</taxon>
        <taxon>Rhizobium</taxon>
    </lineage>
</organism>
<dbReference type="PROSITE" id="PS00080">
    <property type="entry name" value="MULTICOPPER_OXIDASE2"/>
    <property type="match status" value="1"/>
</dbReference>
<dbReference type="EMBL" id="JAUOZU010000007">
    <property type="protein sequence ID" value="MDO6964312.1"/>
    <property type="molecule type" value="Genomic_DNA"/>
</dbReference>
<dbReference type="CDD" id="cd13887">
    <property type="entry name" value="CuRO_2_MCO_like_2"/>
    <property type="match status" value="1"/>
</dbReference>
<dbReference type="InterPro" id="IPR001117">
    <property type="entry name" value="Cu-oxidase_2nd"/>
</dbReference>
<sequence>MNRREFLAAATGLAASTFIASPFGKAYAAPQRQKLTISTRTLDVNGRAATVYGLTGADGKPGLTIEPGADFAVDLVNGLKEETIIHWHGLLPPVEQDGVPDNPLPMLKGAETRAYDFPIHAPGTYWMHAHTLQEQNLLAAPLIVHSQDDRTADRQEIVVLLHDFSFTPAEELLAKLTGGNGGMHHGMNHGAMDMGTMDMGAMSESMGNMHGNMQDMGAMGSMAMDLNDIDYDAYLANDRTLDDPEVHQVEKGGRVLLRFINGASSTAFSIDTGALSAKLVAVDGKPVAPVAGNLFPMTMGQRIDLALDVPSSGGAFPILALREGAAQRTGIVLATAGAMIGRLSALADQKGPVLDLALEQTLSATNPLAQRTPDVKAMVHLTGDMMSYRWQMMGIEDLALKGGERVEFSMMNMSMMAHPMHLHGHDFQVVAINGRRFSGALRDTVLVPPMQTLTIAFDAGKPGHWPFHCHHLYHMVSGMMVHLPVA</sequence>
<evidence type="ECO:0000313" key="7">
    <source>
        <dbReference type="EMBL" id="MDO6964312.1"/>
    </source>
</evidence>
<dbReference type="PROSITE" id="PS51318">
    <property type="entry name" value="TAT"/>
    <property type="match status" value="1"/>
</dbReference>
<feature type="chain" id="PRO_5045173235" evidence="3">
    <location>
        <begin position="29"/>
        <end position="486"/>
    </location>
</feature>
<name>A0ABT8YM38_9HYPH</name>
<dbReference type="PANTHER" id="PTHR11709">
    <property type="entry name" value="MULTI-COPPER OXIDASE"/>
    <property type="match status" value="1"/>
</dbReference>
<keyword evidence="1" id="KW-0479">Metal-binding</keyword>
<evidence type="ECO:0000259" key="4">
    <source>
        <dbReference type="Pfam" id="PF00394"/>
    </source>
</evidence>
<evidence type="ECO:0000256" key="2">
    <source>
        <dbReference type="ARBA" id="ARBA00023002"/>
    </source>
</evidence>
<dbReference type="InterPro" id="IPR006311">
    <property type="entry name" value="TAT_signal"/>
</dbReference>
<dbReference type="InterPro" id="IPR045087">
    <property type="entry name" value="Cu-oxidase_fam"/>
</dbReference>
<evidence type="ECO:0000256" key="1">
    <source>
        <dbReference type="ARBA" id="ARBA00022723"/>
    </source>
</evidence>
<keyword evidence="3" id="KW-0732">Signal</keyword>
<dbReference type="InterPro" id="IPR011706">
    <property type="entry name" value="Cu-oxidase_C"/>
</dbReference>
<dbReference type="Pfam" id="PF07731">
    <property type="entry name" value="Cu-oxidase_2"/>
    <property type="match status" value="1"/>
</dbReference>
<dbReference type="RefSeq" id="WP_304376235.1">
    <property type="nucleotide sequence ID" value="NZ_JAUOZU010000007.1"/>
</dbReference>
<feature type="domain" description="Plastocyanin-like" evidence="5">
    <location>
        <begin position="373"/>
        <end position="485"/>
    </location>
</feature>
<feature type="signal peptide" evidence="3">
    <location>
        <begin position="1"/>
        <end position="28"/>
    </location>
</feature>
<dbReference type="SUPFAM" id="SSF49503">
    <property type="entry name" value="Cupredoxins"/>
    <property type="match status" value="3"/>
</dbReference>
<comment type="caution">
    <text evidence="7">The sequence shown here is derived from an EMBL/GenBank/DDBJ whole genome shotgun (WGS) entry which is preliminary data.</text>
</comment>
<dbReference type="Proteomes" id="UP001174932">
    <property type="component" value="Unassembled WGS sequence"/>
</dbReference>
<dbReference type="CDD" id="cd13865">
    <property type="entry name" value="CuRO_1_LCC_like_3"/>
    <property type="match status" value="1"/>
</dbReference>
<protein>
    <submittedName>
        <fullName evidence="7">Multicopper oxidase domain-containing protein</fullName>
    </submittedName>
</protein>
<evidence type="ECO:0000259" key="6">
    <source>
        <dbReference type="Pfam" id="PF07732"/>
    </source>
</evidence>
<reference evidence="7" key="2">
    <citation type="submission" date="2023-07" db="EMBL/GenBank/DDBJ databases">
        <authorList>
            <person name="Shen H."/>
        </authorList>
    </citation>
    <scope>NUCLEOTIDE SEQUENCE</scope>
    <source>
        <strain evidence="7">TNR-22</strain>
    </source>
</reference>
<keyword evidence="8" id="KW-1185">Reference proteome</keyword>
<feature type="domain" description="Plastocyanin-like" evidence="6">
    <location>
        <begin position="44"/>
        <end position="147"/>
    </location>
</feature>
<dbReference type="InterPro" id="IPR002355">
    <property type="entry name" value="Cu_oxidase_Cu_BS"/>
</dbReference>
<feature type="domain" description="Plastocyanin-like" evidence="4">
    <location>
        <begin position="233"/>
        <end position="331"/>
    </location>
</feature>
<dbReference type="InterPro" id="IPR011707">
    <property type="entry name" value="Cu-oxidase-like_N"/>
</dbReference>
<dbReference type="Pfam" id="PF00394">
    <property type="entry name" value="Cu-oxidase"/>
    <property type="match status" value="1"/>
</dbReference>
<evidence type="ECO:0000259" key="5">
    <source>
        <dbReference type="Pfam" id="PF07731"/>
    </source>
</evidence>
<evidence type="ECO:0000256" key="3">
    <source>
        <dbReference type="SAM" id="SignalP"/>
    </source>
</evidence>
<accession>A0ABT8YM38</accession>
<dbReference type="InterPro" id="IPR008972">
    <property type="entry name" value="Cupredoxin"/>
</dbReference>
<evidence type="ECO:0000313" key="8">
    <source>
        <dbReference type="Proteomes" id="UP001174932"/>
    </source>
</evidence>
<dbReference type="CDD" id="cd13896">
    <property type="entry name" value="CuRO_3_CopA"/>
    <property type="match status" value="1"/>
</dbReference>
<dbReference type="Gene3D" id="2.60.40.420">
    <property type="entry name" value="Cupredoxins - blue copper proteins"/>
    <property type="match status" value="3"/>
</dbReference>
<gene>
    <name evidence="7" type="ORF">Q4481_10110</name>
</gene>
<dbReference type="InterPro" id="IPR034279">
    <property type="entry name" value="CuRO_3_CopA"/>
</dbReference>
<dbReference type="Pfam" id="PF07732">
    <property type="entry name" value="Cu-oxidase_3"/>
    <property type="match status" value="1"/>
</dbReference>
<reference evidence="7" key="1">
    <citation type="journal article" date="2015" name="Int. J. Syst. Evol. Microbiol.">
        <title>Rhizobium alvei sp. nov., isolated from a freshwater river.</title>
        <authorList>
            <person name="Sheu S.Y."/>
            <person name="Huang H.W."/>
            <person name="Young C.C."/>
            <person name="Chen W.M."/>
        </authorList>
    </citation>
    <scope>NUCLEOTIDE SEQUENCE</scope>
    <source>
        <strain evidence="7">TNR-22</strain>
    </source>
</reference>